<dbReference type="Proteomes" id="UP000380386">
    <property type="component" value="Unassembled WGS sequence"/>
</dbReference>
<dbReference type="Pfam" id="PF16729">
    <property type="entry name" value="DUF5067"/>
    <property type="match status" value="1"/>
</dbReference>
<evidence type="ECO:0000259" key="4">
    <source>
        <dbReference type="Pfam" id="PF16729"/>
    </source>
</evidence>
<proteinExistence type="predicted"/>
<reference evidence="7 8" key="1">
    <citation type="journal article" date="2019" name="Syst. Appl. Microbiol.">
        <title>Polyphasic characterization of two novel Lactobacillus spp. isolated from blown salami packages: Description of Lactobacillus halodurans sp. nov. and Lactobacillus salsicarnum sp. nov.</title>
        <authorList>
            <person name="Schuster J.A."/>
            <person name="Klingl A."/>
            <person name="Vogel R.F."/>
            <person name="Ehrmann M.A."/>
        </authorList>
    </citation>
    <scope>NUCLEOTIDE SEQUENCE [LARGE SCALE GENOMIC DNA]</scope>
    <source>
        <strain evidence="5 8">TMW 1.2098</strain>
        <strain evidence="6 7">TMW 1.2118</strain>
    </source>
</reference>
<reference evidence="5" key="2">
    <citation type="submission" date="2019-05" db="EMBL/GenBank/DDBJ databases">
        <authorList>
            <person name="Schuster J.A."/>
            <person name="Ehrmann M.A."/>
        </authorList>
    </citation>
    <scope>NUCLEOTIDE SEQUENCE</scope>
    <source>
        <strain evidence="5">TMW 1.2098</strain>
    </source>
</reference>
<evidence type="ECO:0000256" key="1">
    <source>
        <dbReference type="ARBA" id="ARBA00022729"/>
    </source>
</evidence>
<evidence type="ECO:0000313" key="8">
    <source>
        <dbReference type="Proteomes" id="UP000436655"/>
    </source>
</evidence>
<dbReference type="OrthoDB" id="2323615at2"/>
<keyword evidence="1" id="KW-0732">Signal</keyword>
<keyword evidence="3" id="KW-0812">Transmembrane</keyword>
<name>A0A5P0ZHC2_9LACO</name>
<feature type="region of interest" description="Disordered" evidence="2">
    <location>
        <begin position="56"/>
        <end position="109"/>
    </location>
</feature>
<keyword evidence="3" id="KW-1133">Transmembrane helix</keyword>
<gene>
    <name evidence="6" type="ORF">FHL02_05435</name>
    <name evidence="5" type="ORF">FHL03_05100</name>
</gene>
<evidence type="ECO:0000256" key="2">
    <source>
        <dbReference type="SAM" id="MobiDB-lite"/>
    </source>
</evidence>
<evidence type="ECO:0000313" key="7">
    <source>
        <dbReference type="Proteomes" id="UP000380386"/>
    </source>
</evidence>
<keyword evidence="3" id="KW-0472">Membrane</keyword>
<evidence type="ECO:0000313" key="6">
    <source>
        <dbReference type="EMBL" id="MQS52460.1"/>
    </source>
</evidence>
<dbReference type="EMBL" id="VDFN01000003">
    <property type="protein sequence ID" value="MQS44860.1"/>
    <property type="molecule type" value="Genomic_DNA"/>
</dbReference>
<evidence type="ECO:0000256" key="3">
    <source>
        <dbReference type="SAM" id="Phobius"/>
    </source>
</evidence>
<protein>
    <submittedName>
        <fullName evidence="6">DUF5067 domain-containing protein</fullName>
    </submittedName>
</protein>
<feature type="compositionally biased region" description="Basic and acidic residues" evidence="2">
    <location>
        <begin position="56"/>
        <end position="78"/>
    </location>
</feature>
<keyword evidence="8" id="KW-1185">Reference proteome</keyword>
<dbReference type="RefSeq" id="WP_125705135.1">
    <property type="nucleotide sequence ID" value="NZ_JBHTOO010000028.1"/>
</dbReference>
<evidence type="ECO:0000313" key="5">
    <source>
        <dbReference type="EMBL" id="MQS44860.1"/>
    </source>
</evidence>
<dbReference type="EMBL" id="VDFM01000004">
    <property type="protein sequence ID" value="MQS52460.1"/>
    <property type="molecule type" value="Genomic_DNA"/>
</dbReference>
<feature type="transmembrane region" description="Helical" evidence="3">
    <location>
        <begin position="24"/>
        <end position="46"/>
    </location>
</feature>
<sequence>MDNQKPTMTRGEYRKQHKPFYKKLSFIITLAVILLAIIAGLVYWGVGVAHKDNTENNSEKVENVKPKTSKKKADESSKKQASQSVKKEDEKSDEKKSDEKKTYSNPGSYNNLDYKTDDFEFKLSNDVKLVKDANGASALLIKYTYTNNSKDKQVPQKVQAANMILKQDDKVLEPTTGTGDFADLVTGSNYGIVIPGTKYDGALLVKVDNTKSDVDMYFMNIETKQYLNTMQPFKLS</sequence>
<dbReference type="AlphaFoldDB" id="A0A5P0ZHC2"/>
<dbReference type="Gene3D" id="2.60.40.1240">
    <property type="match status" value="1"/>
</dbReference>
<feature type="compositionally biased region" description="Basic and acidic residues" evidence="2">
    <location>
        <begin position="85"/>
        <end position="102"/>
    </location>
</feature>
<organism evidence="6 7">
    <name type="scientific">Companilactobacillus mishanensis</name>
    <dbReference type="NCBI Taxonomy" id="2486008"/>
    <lineage>
        <taxon>Bacteria</taxon>
        <taxon>Bacillati</taxon>
        <taxon>Bacillota</taxon>
        <taxon>Bacilli</taxon>
        <taxon>Lactobacillales</taxon>
        <taxon>Lactobacillaceae</taxon>
        <taxon>Companilactobacillus</taxon>
    </lineage>
</organism>
<accession>A0A5P0ZHC2</accession>
<dbReference type="InterPro" id="IPR031989">
    <property type="entry name" value="DUF5067"/>
</dbReference>
<dbReference type="InterPro" id="IPR029050">
    <property type="entry name" value="Immunoprotect_excell_Ig-like"/>
</dbReference>
<dbReference type="Proteomes" id="UP000436655">
    <property type="component" value="Unassembled WGS sequence"/>
</dbReference>
<feature type="domain" description="DUF5067" evidence="4">
    <location>
        <begin position="95"/>
        <end position="219"/>
    </location>
</feature>
<comment type="caution">
    <text evidence="6">The sequence shown here is derived from an EMBL/GenBank/DDBJ whole genome shotgun (WGS) entry which is preliminary data.</text>
</comment>